<organism evidence="1 2">
    <name type="scientific">Entomophthora muscae</name>
    <dbReference type="NCBI Taxonomy" id="34485"/>
    <lineage>
        <taxon>Eukaryota</taxon>
        <taxon>Fungi</taxon>
        <taxon>Fungi incertae sedis</taxon>
        <taxon>Zoopagomycota</taxon>
        <taxon>Entomophthoromycotina</taxon>
        <taxon>Entomophthoromycetes</taxon>
        <taxon>Entomophthorales</taxon>
        <taxon>Entomophthoraceae</taxon>
        <taxon>Entomophthora</taxon>
    </lineage>
</organism>
<comment type="caution">
    <text evidence="1">The sequence shown here is derived from an EMBL/GenBank/DDBJ whole genome shotgun (WGS) entry which is preliminary data.</text>
</comment>
<gene>
    <name evidence="1" type="ORF">DSO57_1021030</name>
</gene>
<accession>A0ACC2TQW0</accession>
<evidence type="ECO:0000313" key="2">
    <source>
        <dbReference type="Proteomes" id="UP001165960"/>
    </source>
</evidence>
<sequence>MSQSPASVQDIIKCIVGALGGATSFQEKHTKSGPRRLRVLIVDDNYLYIRILSKTLERYCRHEISVVCQALGPDEALVQLAIQEFDLIFMDIDMPNLTGVELTNIIRSNTSKSAIIHSNRTIPIIACTTNCLPTDIAIYLDAGMDGYVAKPFTHSQIAEVVQKTLYTNERIPLQI</sequence>
<name>A0ACC2TQW0_9FUNG</name>
<dbReference type="EMBL" id="QTSX02002230">
    <property type="protein sequence ID" value="KAJ9076987.1"/>
    <property type="molecule type" value="Genomic_DNA"/>
</dbReference>
<evidence type="ECO:0000313" key="1">
    <source>
        <dbReference type="EMBL" id="KAJ9076987.1"/>
    </source>
</evidence>
<proteinExistence type="predicted"/>
<keyword evidence="2" id="KW-1185">Reference proteome</keyword>
<reference evidence="1" key="1">
    <citation type="submission" date="2022-04" db="EMBL/GenBank/DDBJ databases">
        <title>Genome of the entomopathogenic fungus Entomophthora muscae.</title>
        <authorList>
            <person name="Elya C."/>
            <person name="Lovett B.R."/>
            <person name="Lee E."/>
            <person name="Macias A.M."/>
            <person name="Hajek A.E."/>
            <person name="De Bivort B.L."/>
            <person name="Kasson M.T."/>
            <person name="De Fine Licht H.H."/>
            <person name="Stajich J.E."/>
        </authorList>
    </citation>
    <scope>NUCLEOTIDE SEQUENCE</scope>
    <source>
        <strain evidence="1">Berkeley</strain>
    </source>
</reference>
<protein>
    <submittedName>
        <fullName evidence="1">Uncharacterized protein</fullName>
    </submittedName>
</protein>
<dbReference type="Proteomes" id="UP001165960">
    <property type="component" value="Unassembled WGS sequence"/>
</dbReference>